<proteinExistence type="predicted"/>
<evidence type="ECO:0000313" key="2">
    <source>
        <dbReference type="EMBL" id="KAE9260299.1"/>
    </source>
</evidence>
<keyword evidence="1" id="KW-1133">Transmembrane helix</keyword>
<protein>
    <submittedName>
        <fullName evidence="2">Uncharacterized protein</fullName>
    </submittedName>
</protein>
<dbReference type="AlphaFoldDB" id="A0A6A4ARP4"/>
<keyword evidence="1" id="KW-0812">Transmembrane</keyword>
<feature type="transmembrane region" description="Helical" evidence="1">
    <location>
        <begin position="6"/>
        <end position="32"/>
    </location>
</feature>
<dbReference type="Proteomes" id="UP000437068">
    <property type="component" value="Unassembled WGS sequence"/>
</dbReference>
<reference evidence="2 3" key="1">
    <citation type="submission" date="2018-08" db="EMBL/GenBank/DDBJ databases">
        <title>Genomic investigation of the strawberry pathogen Phytophthora fragariae indicates pathogenicity is determined by transcriptional variation in three key races.</title>
        <authorList>
            <person name="Adams T.M."/>
            <person name="Armitage A.D."/>
            <person name="Sobczyk M.K."/>
            <person name="Bates H.J."/>
            <person name="Dunwell J.M."/>
            <person name="Nellist C.F."/>
            <person name="Harrison R.J."/>
        </authorList>
    </citation>
    <scope>NUCLEOTIDE SEQUENCE [LARGE SCALE GENOMIC DNA]</scope>
    <source>
        <strain evidence="2 3">A4</strain>
    </source>
</reference>
<comment type="caution">
    <text evidence="2">The sequence shown here is derived from an EMBL/GenBank/DDBJ whole genome shotgun (WGS) entry which is preliminary data.</text>
</comment>
<sequence length="68" mass="7647">MFRAPASALGSVVVLTITRGLVITTIIIVTCLRHASRLRSSRHLRLARLLLSCWSHSRRSRSCCSGRW</sequence>
<name>A0A6A4ARP4_9STRA</name>
<gene>
    <name evidence="2" type="ORF">PF001_g32759</name>
</gene>
<evidence type="ECO:0000256" key="1">
    <source>
        <dbReference type="SAM" id="Phobius"/>
    </source>
</evidence>
<keyword evidence="1" id="KW-0472">Membrane</keyword>
<accession>A0A6A4ARP4</accession>
<dbReference type="EMBL" id="QXGE01009856">
    <property type="protein sequence ID" value="KAE9260299.1"/>
    <property type="molecule type" value="Genomic_DNA"/>
</dbReference>
<organism evidence="2 3">
    <name type="scientific">Phytophthora fragariae</name>
    <dbReference type="NCBI Taxonomy" id="53985"/>
    <lineage>
        <taxon>Eukaryota</taxon>
        <taxon>Sar</taxon>
        <taxon>Stramenopiles</taxon>
        <taxon>Oomycota</taxon>
        <taxon>Peronosporomycetes</taxon>
        <taxon>Peronosporales</taxon>
        <taxon>Peronosporaceae</taxon>
        <taxon>Phytophthora</taxon>
    </lineage>
</organism>
<evidence type="ECO:0000313" key="3">
    <source>
        <dbReference type="Proteomes" id="UP000437068"/>
    </source>
</evidence>